<evidence type="ECO:0000313" key="7">
    <source>
        <dbReference type="EMBL" id="RKP28056.1"/>
    </source>
</evidence>
<evidence type="ECO:0000256" key="5">
    <source>
        <dbReference type="PIRSR" id="PIRSR602401-1"/>
    </source>
</evidence>
<dbReference type="AlphaFoldDB" id="A0A4P9Z637"/>
<evidence type="ECO:0000256" key="3">
    <source>
        <dbReference type="ARBA" id="ARBA00022723"/>
    </source>
</evidence>
<dbReference type="PANTHER" id="PTHR24305:SF166">
    <property type="entry name" value="CYTOCHROME P450 12A4, MITOCHONDRIAL-RELATED"/>
    <property type="match status" value="1"/>
</dbReference>
<comment type="cofactor">
    <cofactor evidence="1 5">
        <name>heme</name>
        <dbReference type="ChEBI" id="CHEBI:30413"/>
    </cofactor>
</comment>
<dbReference type="GO" id="GO:0020037">
    <property type="term" value="F:heme binding"/>
    <property type="evidence" value="ECO:0007669"/>
    <property type="project" value="InterPro"/>
</dbReference>
<evidence type="ECO:0000256" key="1">
    <source>
        <dbReference type="ARBA" id="ARBA00001971"/>
    </source>
</evidence>
<dbReference type="EMBL" id="KZ989123">
    <property type="protein sequence ID" value="RKP28056.1"/>
    <property type="molecule type" value="Genomic_DNA"/>
</dbReference>
<dbReference type="OrthoDB" id="1470350at2759"/>
<proteinExistence type="inferred from homology"/>
<dbReference type="InterPro" id="IPR017972">
    <property type="entry name" value="Cyt_P450_CS"/>
</dbReference>
<dbReference type="InterPro" id="IPR050121">
    <property type="entry name" value="Cytochrome_P450_monoxygenase"/>
</dbReference>
<comment type="similarity">
    <text evidence="2 6">Belongs to the cytochrome P450 family.</text>
</comment>
<dbReference type="PROSITE" id="PS00086">
    <property type="entry name" value="CYTOCHROME_P450"/>
    <property type="match status" value="1"/>
</dbReference>
<organism evidence="7 8">
    <name type="scientific">Syncephalis pseudoplumigaleata</name>
    <dbReference type="NCBI Taxonomy" id="1712513"/>
    <lineage>
        <taxon>Eukaryota</taxon>
        <taxon>Fungi</taxon>
        <taxon>Fungi incertae sedis</taxon>
        <taxon>Zoopagomycota</taxon>
        <taxon>Zoopagomycotina</taxon>
        <taxon>Zoopagomycetes</taxon>
        <taxon>Zoopagales</taxon>
        <taxon>Piptocephalidaceae</taxon>
        <taxon>Syncephalis</taxon>
    </lineage>
</organism>
<accession>A0A4P9Z637</accession>
<evidence type="ECO:0000313" key="8">
    <source>
        <dbReference type="Proteomes" id="UP000278143"/>
    </source>
</evidence>
<evidence type="ECO:0000256" key="6">
    <source>
        <dbReference type="RuleBase" id="RU000461"/>
    </source>
</evidence>
<evidence type="ECO:0000256" key="4">
    <source>
        <dbReference type="ARBA" id="ARBA00023004"/>
    </source>
</evidence>
<evidence type="ECO:0000256" key="2">
    <source>
        <dbReference type="ARBA" id="ARBA00010617"/>
    </source>
</evidence>
<dbReference type="PRINTS" id="PR00385">
    <property type="entry name" value="P450"/>
</dbReference>
<dbReference type="InterPro" id="IPR002401">
    <property type="entry name" value="Cyt_P450_E_grp-I"/>
</dbReference>
<keyword evidence="3 5" id="KW-0479">Metal-binding</keyword>
<dbReference type="Proteomes" id="UP000278143">
    <property type="component" value="Unassembled WGS sequence"/>
</dbReference>
<dbReference type="GO" id="GO:0005506">
    <property type="term" value="F:iron ion binding"/>
    <property type="evidence" value="ECO:0007669"/>
    <property type="project" value="InterPro"/>
</dbReference>
<keyword evidence="6" id="KW-0560">Oxidoreductase</keyword>
<dbReference type="Gene3D" id="1.10.630.10">
    <property type="entry name" value="Cytochrome P450"/>
    <property type="match status" value="1"/>
</dbReference>
<dbReference type="InterPro" id="IPR001128">
    <property type="entry name" value="Cyt_P450"/>
</dbReference>
<dbReference type="Pfam" id="PF00067">
    <property type="entry name" value="p450"/>
    <property type="match status" value="1"/>
</dbReference>
<dbReference type="PRINTS" id="PR00463">
    <property type="entry name" value="EP450I"/>
</dbReference>
<reference evidence="8" key="1">
    <citation type="journal article" date="2018" name="Nat. Microbiol.">
        <title>Leveraging single-cell genomics to expand the fungal tree of life.</title>
        <authorList>
            <person name="Ahrendt S.R."/>
            <person name="Quandt C.A."/>
            <person name="Ciobanu D."/>
            <person name="Clum A."/>
            <person name="Salamov A."/>
            <person name="Andreopoulos B."/>
            <person name="Cheng J.F."/>
            <person name="Woyke T."/>
            <person name="Pelin A."/>
            <person name="Henrissat B."/>
            <person name="Reynolds N.K."/>
            <person name="Benny G.L."/>
            <person name="Smith M.E."/>
            <person name="James T.Y."/>
            <person name="Grigoriev I.V."/>
        </authorList>
    </citation>
    <scope>NUCLEOTIDE SEQUENCE [LARGE SCALE GENOMIC DNA]</scope>
    <source>
        <strain evidence="8">Benny S71-1</strain>
    </source>
</reference>
<sequence>MDKPLSKPVCLHASAACVTALQSACTVGMPALLSLPAWSWADVLVASTVVYVIWQVRIVHFPPYLLANETNHIQLIKHEIQSPLSKIPGPRPVVLASLVYRLNRYVGDDRANVIAIHKKYGPIVRTGRGSVWVSDVDMIRKILGSHNYNKTYYYDAFRFDGDNLFATRDVAYHRVQKRLMLPAYTPSALGNLEPLLYEMGVRRLADVIREHAVAGEAIDLLDLFHCMTFDIIGEVAFGKSFNLLDQGEKKHPIIKWMYATTAHGVKKNLLGPLYHPSLFPKNIEAMDKLREFAMNALAERKAMPDCKRQDTLQQLITAVDEETGATMSDRDIIAEIILLMIAGTDTTAITLTWTMHFLLEHPEAMQRLLAEIKAAYPDAGTKTEHDTIQSMPYLEAVLRESMRLRPIVPQGLSRVVPEEGLTLGGYYLPAGTLVYSSIQTMHLNPEVFPDPTAFKPERWLTSPDQLEIMKRHWVTFSVGPRACIGRK</sequence>
<dbReference type="GO" id="GO:0016705">
    <property type="term" value="F:oxidoreductase activity, acting on paired donors, with incorporation or reduction of molecular oxygen"/>
    <property type="evidence" value="ECO:0007669"/>
    <property type="project" value="InterPro"/>
</dbReference>
<feature type="binding site" description="axial binding residue" evidence="5">
    <location>
        <position position="483"/>
    </location>
    <ligand>
        <name>heme</name>
        <dbReference type="ChEBI" id="CHEBI:30413"/>
    </ligand>
    <ligandPart>
        <name>Fe</name>
        <dbReference type="ChEBI" id="CHEBI:18248"/>
    </ligandPart>
</feature>
<keyword evidence="6" id="KW-0503">Monooxygenase</keyword>
<dbReference type="GO" id="GO:0004497">
    <property type="term" value="F:monooxygenase activity"/>
    <property type="evidence" value="ECO:0007669"/>
    <property type="project" value="UniProtKB-KW"/>
</dbReference>
<dbReference type="SUPFAM" id="SSF48264">
    <property type="entry name" value="Cytochrome P450"/>
    <property type="match status" value="1"/>
</dbReference>
<keyword evidence="5 6" id="KW-0349">Heme</keyword>
<protein>
    <submittedName>
        <fullName evidence="7">Cytochrome P450</fullName>
    </submittedName>
</protein>
<dbReference type="PANTHER" id="PTHR24305">
    <property type="entry name" value="CYTOCHROME P450"/>
    <property type="match status" value="1"/>
</dbReference>
<name>A0A4P9Z637_9FUNG</name>
<keyword evidence="4 5" id="KW-0408">Iron</keyword>
<dbReference type="InterPro" id="IPR036396">
    <property type="entry name" value="Cyt_P450_sf"/>
</dbReference>
<gene>
    <name evidence="7" type="ORF">SYNPS1DRAFT_26348</name>
</gene>
<keyword evidence="8" id="KW-1185">Reference proteome</keyword>